<accession>A0A921DVF9</accession>
<keyword evidence="1" id="KW-0472">Membrane</keyword>
<feature type="transmembrane region" description="Helical" evidence="1">
    <location>
        <begin position="89"/>
        <end position="109"/>
    </location>
</feature>
<keyword evidence="1" id="KW-0812">Transmembrane</keyword>
<gene>
    <name evidence="2" type="ORF">K8W17_00145</name>
</gene>
<evidence type="ECO:0000313" key="2">
    <source>
        <dbReference type="EMBL" id="HJE14473.1"/>
    </source>
</evidence>
<feature type="transmembrane region" description="Helical" evidence="1">
    <location>
        <begin position="224"/>
        <end position="246"/>
    </location>
</feature>
<evidence type="ECO:0000256" key="1">
    <source>
        <dbReference type="SAM" id="Phobius"/>
    </source>
</evidence>
<feature type="transmembrane region" description="Helical" evidence="1">
    <location>
        <begin position="21"/>
        <end position="37"/>
    </location>
</feature>
<dbReference type="EMBL" id="DYXY01000004">
    <property type="protein sequence ID" value="HJE14473.1"/>
    <property type="molecule type" value="Genomic_DNA"/>
</dbReference>
<dbReference type="Proteomes" id="UP000774947">
    <property type="component" value="Unassembled WGS sequence"/>
</dbReference>
<reference evidence="2" key="1">
    <citation type="journal article" date="2021" name="PeerJ">
        <title>Extensive microbial diversity within the chicken gut microbiome revealed by metagenomics and culture.</title>
        <authorList>
            <person name="Gilroy R."/>
            <person name="Ravi A."/>
            <person name="Getino M."/>
            <person name="Pursley I."/>
            <person name="Horton D.L."/>
            <person name="Alikhan N.F."/>
            <person name="Baker D."/>
            <person name="Gharbi K."/>
            <person name="Hall N."/>
            <person name="Watson M."/>
            <person name="Adriaenssens E.M."/>
            <person name="Foster-Nyarko E."/>
            <person name="Jarju S."/>
            <person name="Secka A."/>
            <person name="Antonio M."/>
            <person name="Oren A."/>
            <person name="Chaudhuri R.R."/>
            <person name="La Ragione R."/>
            <person name="Hildebrand F."/>
            <person name="Pallen M.J."/>
        </authorList>
    </citation>
    <scope>NUCLEOTIDE SEQUENCE</scope>
    <source>
        <strain evidence="2">CHK173-2119</strain>
    </source>
</reference>
<reference evidence="2" key="2">
    <citation type="submission" date="2021-09" db="EMBL/GenBank/DDBJ databases">
        <authorList>
            <person name="Gilroy R."/>
        </authorList>
    </citation>
    <scope>NUCLEOTIDE SEQUENCE</scope>
    <source>
        <strain evidence="2">CHK173-2119</strain>
    </source>
</reference>
<feature type="transmembrane region" description="Helical" evidence="1">
    <location>
        <begin position="141"/>
        <end position="164"/>
    </location>
</feature>
<feature type="transmembrane region" description="Helical" evidence="1">
    <location>
        <begin position="171"/>
        <end position="196"/>
    </location>
</feature>
<proteinExistence type="predicted"/>
<comment type="caution">
    <text evidence="2">The sequence shown here is derived from an EMBL/GenBank/DDBJ whole genome shotgun (WGS) entry which is preliminary data.</text>
</comment>
<name>A0A921DVF9_9LACO</name>
<evidence type="ECO:0000313" key="3">
    <source>
        <dbReference type="Proteomes" id="UP000774947"/>
    </source>
</evidence>
<feature type="transmembrane region" description="Helical" evidence="1">
    <location>
        <begin position="49"/>
        <end position="68"/>
    </location>
</feature>
<organism evidence="2 3">
    <name type="scientific">Lapidilactobacillus dextrinicus</name>
    <dbReference type="NCBI Taxonomy" id="51664"/>
    <lineage>
        <taxon>Bacteria</taxon>
        <taxon>Bacillati</taxon>
        <taxon>Bacillota</taxon>
        <taxon>Bacilli</taxon>
        <taxon>Lactobacillales</taxon>
        <taxon>Lactobacillaceae</taxon>
        <taxon>Lapidilactobacillus</taxon>
    </lineage>
</organism>
<keyword evidence="1" id="KW-1133">Transmembrane helix</keyword>
<sequence length="256" mass="29477">MNSMIKTAWQYHWCRLLIDNYVYVLGFLIISLLFNLFNSKLVINFNFFSAHQAIITVLFVSWVQIILLTENNTTFFLQVGISRRHNWSVQWLSLILNTLLIILTITSYLCLTTQGQSTISSFGHSFQDYQMAFAHDWQFKVFLLVLFINFVLISFLFAFIIGLLMTRINGFIVFIIVYGGTLGLFSFIAGSIGLLYHFSNATTQRQIVTGLLRLIGYSDTTMHIWPLLLTLLVVIAILSGITYLLMQNIQSKIKNR</sequence>
<dbReference type="AlphaFoldDB" id="A0A921DVF9"/>
<protein>
    <submittedName>
        <fullName evidence="2">Uncharacterized protein</fullName>
    </submittedName>
</protein>